<keyword evidence="2" id="KW-1185">Reference proteome</keyword>
<sequence>MPLSPDDFAQLQEMQTLCTALEDDLCQLRKFGKFLSSVDERYRKLGALYQAHWMELSESADLDDNQRQQIQAMVAEGSFSVLDQDTIWNALSDTNQEYLRLLKSLAQKIQ</sequence>
<evidence type="ECO:0000313" key="1">
    <source>
        <dbReference type="EMBL" id="SEN17346.1"/>
    </source>
</evidence>
<reference evidence="1 2" key="1">
    <citation type="submission" date="2016-10" db="EMBL/GenBank/DDBJ databases">
        <authorList>
            <person name="de Groot N.N."/>
        </authorList>
    </citation>
    <scope>NUCLEOTIDE SEQUENCE [LARGE SCALE GENOMIC DNA]</scope>
    <source>
        <strain evidence="1 2">DSM 15123</strain>
    </source>
</reference>
<name>A0A1H8ED52_9BURK</name>
<dbReference type="Proteomes" id="UP000199531">
    <property type="component" value="Unassembled WGS sequence"/>
</dbReference>
<organism evidence="1 2">
    <name type="scientific">Brachymonas denitrificans DSM 15123</name>
    <dbReference type="NCBI Taxonomy" id="1121117"/>
    <lineage>
        <taxon>Bacteria</taxon>
        <taxon>Pseudomonadati</taxon>
        <taxon>Pseudomonadota</taxon>
        <taxon>Betaproteobacteria</taxon>
        <taxon>Burkholderiales</taxon>
        <taxon>Comamonadaceae</taxon>
        <taxon>Brachymonas</taxon>
    </lineage>
</organism>
<dbReference type="AlphaFoldDB" id="A0A1H8ED52"/>
<accession>A0A1H8ED52</accession>
<gene>
    <name evidence="1" type="ORF">SAMN02745977_00644</name>
</gene>
<dbReference type="EMBL" id="FOCW01000001">
    <property type="protein sequence ID" value="SEN17346.1"/>
    <property type="molecule type" value="Genomic_DNA"/>
</dbReference>
<protein>
    <recommendedName>
        <fullName evidence="3">DUF4298 domain-containing protein</fullName>
    </recommendedName>
</protein>
<dbReference type="RefSeq" id="WP_091813759.1">
    <property type="nucleotide sequence ID" value="NZ_FOCW01000001.1"/>
</dbReference>
<evidence type="ECO:0008006" key="3">
    <source>
        <dbReference type="Google" id="ProtNLM"/>
    </source>
</evidence>
<dbReference type="STRING" id="1121117.SAMN02745977_00644"/>
<evidence type="ECO:0000313" key="2">
    <source>
        <dbReference type="Proteomes" id="UP000199531"/>
    </source>
</evidence>
<proteinExistence type="predicted"/>